<feature type="compositionally biased region" description="Low complexity" evidence="4">
    <location>
        <begin position="201"/>
        <end position="232"/>
    </location>
</feature>
<sequence length="328" mass="34712">MNNFGVIELASTKTINAPGWAYVSDTGRGPHRSSSTTAGGGPSSSTTTTTTNRKRARAAHASTNLSSADASARAEVKTRREIEVLDRDNARDVNIAIPAKAKSSTKGGSQAAKKHGHTANVRKILQSQKTFANHLDDYVALEGANPGATSLNSGAGNAGAASSRGAAAAAAANMRKTQQGAAARRQSTIKQEQTDVEMPNAPSSSTTPAQAQTDQQQPRTTSNKSAILAASPLPAPQPHPLDSDPLLASRVPPLPTDDELRALISAPPLSYLEARAGWTPEDRRYPLRVFCEVCGYWGRVRCIKCGTRVCALECLETHREECVTRYGL</sequence>
<keyword evidence="7" id="KW-1185">Reference proteome</keyword>
<feature type="region of interest" description="Disordered" evidence="4">
    <location>
        <begin position="95"/>
        <end position="118"/>
    </location>
</feature>
<evidence type="ECO:0000256" key="3">
    <source>
        <dbReference type="ARBA" id="ARBA00022833"/>
    </source>
</evidence>
<dbReference type="InterPro" id="IPR039723">
    <property type="entry name" value="Vps71/ZNHIT1"/>
</dbReference>
<proteinExistence type="predicted"/>
<comment type="caution">
    <text evidence="6">The sequence shown here is derived from an EMBL/GenBank/DDBJ whole genome shotgun (WGS) entry which is preliminary data.</text>
</comment>
<dbReference type="InterPro" id="IPR007529">
    <property type="entry name" value="Znf_HIT"/>
</dbReference>
<dbReference type="CDD" id="cd21437">
    <property type="entry name" value="zf-HIT_ZNHIT1_like"/>
    <property type="match status" value="1"/>
</dbReference>
<keyword evidence="3" id="KW-0862">Zinc</keyword>
<feature type="region of interest" description="Disordered" evidence="4">
    <location>
        <begin position="170"/>
        <end position="253"/>
    </location>
</feature>
<dbReference type="GO" id="GO:0006338">
    <property type="term" value="P:chromatin remodeling"/>
    <property type="evidence" value="ECO:0007669"/>
    <property type="project" value="InterPro"/>
</dbReference>
<feature type="domain" description="HIT-type" evidence="5">
    <location>
        <begin position="288"/>
        <end position="315"/>
    </location>
</feature>
<accession>A0AAI8VAR8</accession>
<feature type="compositionally biased region" description="Low complexity" evidence="4">
    <location>
        <begin position="33"/>
        <end position="51"/>
    </location>
</feature>
<name>A0AAI8VAR8_9PEZI</name>
<evidence type="ECO:0000313" key="7">
    <source>
        <dbReference type="Proteomes" id="UP001295740"/>
    </source>
</evidence>
<protein>
    <submittedName>
        <fullName evidence="6">Uu.00g043870.m01.CDS01</fullName>
    </submittedName>
</protein>
<dbReference type="Proteomes" id="UP001295740">
    <property type="component" value="Unassembled WGS sequence"/>
</dbReference>
<evidence type="ECO:0000256" key="1">
    <source>
        <dbReference type="ARBA" id="ARBA00022723"/>
    </source>
</evidence>
<dbReference type="AlphaFoldDB" id="A0AAI8VAR8"/>
<dbReference type="PANTHER" id="PTHR13093">
    <property type="entry name" value="ZINC FINGER HIT DOMAIN CONTAINING PROTEIN 1"/>
    <property type="match status" value="1"/>
</dbReference>
<dbReference type="Pfam" id="PF04438">
    <property type="entry name" value="zf-HIT"/>
    <property type="match status" value="1"/>
</dbReference>
<evidence type="ECO:0000256" key="4">
    <source>
        <dbReference type="SAM" id="MobiDB-lite"/>
    </source>
</evidence>
<evidence type="ECO:0000259" key="5">
    <source>
        <dbReference type="Pfam" id="PF04438"/>
    </source>
</evidence>
<dbReference type="GO" id="GO:0008270">
    <property type="term" value="F:zinc ion binding"/>
    <property type="evidence" value="ECO:0007669"/>
    <property type="project" value="UniProtKB-KW"/>
</dbReference>
<evidence type="ECO:0000256" key="2">
    <source>
        <dbReference type="ARBA" id="ARBA00022771"/>
    </source>
</evidence>
<feature type="compositionally biased region" description="Polar residues" evidence="4">
    <location>
        <begin position="175"/>
        <end position="191"/>
    </location>
</feature>
<evidence type="ECO:0000313" key="6">
    <source>
        <dbReference type="EMBL" id="CAJ2501534.1"/>
    </source>
</evidence>
<keyword evidence="1" id="KW-0479">Metal-binding</keyword>
<gene>
    <name evidence="6" type="ORF">KHLLAP_LOCUS2002</name>
</gene>
<keyword evidence="2" id="KW-0863">Zinc-finger</keyword>
<dbReference type="EMBL" id="CAUWAG010000003">
    <property type="protein sequence ID" value="CAJ2501534.1"/>
    <property type="molecule type" value="Genomic_DNA"/>
</dbReference>
<feature type="region of interest" description="Disordered" evidence="4">
    <location>
        <begin position="26"/>
        <end position="77"/>
    </location>
</feature>
<organism evidence="6 7">
    <name type="scientific">Anthostomella pinea</name>
    <dbReference type="NCBI Taxonomy" id="933095"/>
    <lineage>
        <taxon>Eukaryota</taxon>
        <taxon>Fungi</taxon>
        <taxon>Dikarya</taxon>
        <taxon>Ascomycota</taxon>
        <taxon>Pezizomycotina</taxon>
        <taxon>Sordariomycetes</taxon>
        <taxon>Xylariomycetidae</taxon>
        <taxon>Xylariales</taxon>
        <taxon>Xylariaceae</taxon>
        <taxon>Anthostomella</taxon>
    </lineage>
</organism>
<dbReference type="GO" id="GO:0005634">
    <property type="term" value="C:nucleus"/>
    <property type="evidence" value="ECO:0007669"/>
    <property type="project" value="UniProtKB-ARBA"/>
</dbReference>
<reference evidence="6" key="1">
    <citation type="submission" date="2023-10" db="EMBL/GenBank/DDBJ databases">
        <authorList>
            <person name="Hackl T."/>
        </authorList>
    </citation>
    <scope>NUCLEOTIDE SEQUENCE</scope>
</reference>